<organism evidence="2 3">
    <name type="scientific">Limosa lapponica baueri</name>
    <dbReference type="NCBI Taxonomy" id="1758121"/>
    <lineage>
        <taxon>Eukaryota</taxon>
        <taxon>Metazoa</taxon>
        <taxon>Chordata</taxon>
        <taxon>Craniata</taxon>
        <taxon>Vertebrata</taxon>
        <taxon>Euteleostomi</taxon>
        <taxon>Archelosauria</taxon>
        <taxon>Archosauria</taxon>
        <taxon>Dinosauria</taxon>
        <taxon>Saurischia</taxon>
        <taxon>Theropoda</taxon>
        <taxon>Coelurosauria</taxon>
        <taxon>Aves</taxon>
        <taxon>Neognathae</taxon>
        <taxon>Neoaves</taxon>
        <taxon>Charadriiformes</taxon>
        <taxon>Scolopacidae</taxon>
        <taxon>Limosa</taxon>
    </lineage>
</organism>
<keyword evidence="3" id="KW-1185">Reference proteome</keyword>
<evidence type="ECO:0000313" key="3">
    <source>
        <dbReference type="Proteomes" id="UP000233556"/>
    </source>
</evidence>
<proteinExistence type="predicted"/>
<dbReference type="AlphaFoldDB" id="A0A2I0TU61"/>
<feature type="region of interest" description="Disordered" evidence="1">
    <location>
        <begin position="1"/>
        <end position="25"/>
    </location>
</feature>
<reference evidence="3" key="2">
    <citation type="submission" date="2017-12" db="EMBL/GenBank/DDBJ databases">
        <title>Genome sequence of the Bar-tailed Godwit (Limosa lapponica baueri).</title>
        <authorList>
            <person name="Lima N.C.B."/>
            <person name="Parody-Merino A.M."/>
            <person name="Battley P.F."/>
            <person name="Fidler A.E."/>
            <person name="Prosdocimi F."/>
        </authorList>
    </citation>
    <scope>NUCLEOTIDE SEQUENCE [LARGE SCALE GENOMIC DNA]</scope>
</reference>
<reference evidence="3" key="1">
    <citation type="submission" date="2017-11" db="EMBL/GenBank/DDBJ databases">
        <authorList>
            <person name="Lima N.C."/>
            <person name="Parody-Merino A.M."/>
            <person name="Battley P.F."/>
            <person name="Fidler A.E."/>
            <person name="Prosdocimi F."/>
        </authorList>
    </citation>
    <scope>NUCLEOTIDE SEQUENCE [LARGE SCALE GENOMIC DNA]</scope>
</reference>
<protein>
    <submittedName>
        <fullName evidence="2">Uncharacterized protein</fullName>
    </submittedName>
</protein>
<name>A0A2I0TU61_LIMLA</name>
<evidence type="ECO:0000256" key="1">
    <source>
        <dbReference type="SAM" id="MobiDB-lite"/>
    </source>
</evidence>
<dbReference type="Proteomes" id="UP000233556">
    <property type="component" value="Unassembled WGS sequence"/>
</dbReference>
<sequence>MTSRMSCSITFPGMEQPSRGGGKFTGSSNLKRILEEILAFSKQQDDGTKKAHHFIRSLYPMRNLALAIPVTGFLTSLCKKPESNWESQMKADGEAKTLLLVYKFLLTKCEKLYSILGKYGRSWDSVAE</sequence>
<evidence type="ECO:0000313" key="2">
    <source>
        <dbReference type="EMBL" id="PKU37354.1"/>
    </source>
</evidence>
<gene>
    <name evidence="2" type="ORF">llap_12341</name>
</gene>
<accession>A0A2I0TU61</accession>
<dbReference type="EMBL" id="KZ507183">
    <property type="protein sequence ID" value="PKU37354.1"/>
    <property type="molecule type" value="Genomic_DNA"/>
</dbReference>